<sequence>MGGGVVNQEAGPTALRSSPVPVRGRIGQLRDRASGRHSPLRRLDWTLQLCVIGLSVVGALLVWSATRQRLGEAGGDPQTFLKRHLLNLAIGLVLGAVATVVDYRVLRAYAPFVYLGSLVGLVAVLLFGSTINGAHSWIVLPAGFQLQPSEFAKVALVVGAAMLLGEQHEDRHTGIRHSAPGHGDVLLVLGLTVVPIALIMLQPDFGTVMVLVFTTLGMLAVSGAPRRWVLGLILCGVLFGGAILQFHLLQPYQEARLTSFVSENKASSGTGYNVAQAMIAIANGGIHGRGLLHGQQTQGQFVPEQQTDFVFSVAGEELGYLGAGGIIVLLGVVLWRALSIGFASQDSFGALIATGVVCWFTFQSFVNVGMCLGIMPVTGLPLPFLSYGGSSMFANMIAVGLLQNVRLRSRSDPYAL</sequence>
<name>A0A0D8BN10_9ACTN</name>
<protein>
    <recommendedName>
        <fullName evidence="7">peptidoglycan glycosyltransferase</fullName>
        <ecNumber evidence="7">2.4.99.28</ecNumber>
    </recommendedName>
</protein>
<dbReference type="InterPro" id="IPR001182">
    <property type="entry name" value="FtsW/RodA"/>
</dbReference>
<evidence type="ECO:0000256" key="1">
    <source>
        <dbReference type="ARBA" id="ARBA00004141"/>
    </source>
</evidence>
<evidence type="ECO:0000256" key="8">
    <source>
        <dbReference type="ARBA" id="ARBA00049902"/>
    </source>
</evidence>
<evidence type="ECO:0000313" key="12">
    <source>
        <dbReference type="Proteomes" id="UP000032545"/>
    </source>
</evidence>
<comment type="catalytic activity">
    <reaction evidence="8">
        <text>[GlcNAc-(1-&gt;4)-Mur2Ac(oyl-L-Ala-gamma-D-Glu-L-Lys-D-Ala-D-Ala)](n)-di-trans,octa-cis-undecaprenyl diphosphate + beta-D-GlcNAc-(1-&gt;4)-Mur2Ac(oyl-L-Ala-gamma-D-Glu-L-Lys-D-Ala-D-Ala)-di-trans,octa-cis-undecaprenyl diphosphate = [GlcNAc-(1-&gt;4)-Mur2Ac(oyl-L-Ala-gamma-D-Glu-L-Lys-D-Ala-D-Ala)](n+1)-di-trans,octa-cis-undecaprenyl diphosphate + di-trans,octa-cis-undecaprenyl diphosphate + H(+)</text>
        <dbReference type="Rhea" id="RHEA:23708"/>
        <dbReference type="Rhea" id="RHEA-COMP:9602"/>
        <dbReference type="Rhea" id="RHEA-COMP:9603"/>
        <dbReference type="ChEBI" id="CHEBI:15378"/>
        <dbReference type="ChEBI" id="CHEBI:58405"/>
        <dbReference type="ChEBI" id="CHEBI:60033"/>
        <dbReference type="ChEBI" id="CHEBI:78435"/>
        <dbReference type="EC" id="2.4.99.28"/>
    </reaction>
</comment>
<dbReference type="InterPro" id="IPR011923">
    <property type="entry name" value="RodA/MrdB"/>
</dbReference>
<evidence type="ECO:0000256" key="10">
    <source>
        <dbReference type="SAM" id="Phobius"/>
    </source>
</evidence>
<dbReference type="Pfam" id="PF01098">
    <property type="entry name" value="FTSW_RODA_SPOVE"/>
    <property type="match status" value="1"/>
</dbReference>
<feature type="transmembrane region" description="Helical" evidence="10">
    <location>
        <begin position="205"/>
        <end position="221"/>
    </location>
</feature>
<keyword evidence="12" id="KW-1185">Reference proteome</keyword>
<dbReference type="EC" id="2.4.99.28" evidence="7"/>
<dbReference type="PANTHER" id="PTHR30474">
    <property type="entry name" value="CELL CYCLE PROTEIN"/>
    <property type="match status" value="1"/>
</dbReference>
<dbReference type="PANTHER" id="PTHR30474:SF14">
    <property type="entry name" value="CELL CYCLE PROTEIN"/>
    <property type="match status" value="1"/>
</dbReference>
<dbReference type="GO" id="GO:0005886">
    <property type="term" value="C:plasma membrane"/>
    <property type="evidence" value="ECO:0007669"/>
    <property type="project" value="TreeGrafter"/>
</dbReference>
<comment type="subcellular location">
    <subcellularLocation>
        <location evidence="1">Membrane</location>
        <topology evidence="1">Multi-pass membrane protein</topology>
    </subcellularLocation>
</comment>
<feature type="transmembrane region" description="Helical" evidence="10">
    <location>
        <begin position="318"/>
        <end position="338"/>
    </location>
</feature>
<keyword evidence="5 10" id="KW-1133">Transmembrane helix</keyword>
<gene>
    <name evidence="11" type="ORF">FF36_00105</name>
</gene>
<feature type="transmembrane region" description="Helical" evidence="10">
    <location>
        <begin position="85"/>
        <end position="105"/>
    </location>
</feature>
<feature type="transmembrane region" description="Helical" evidence="10">
    <location>
        <begin position="384"/>
        <end position="402"/>
    </location>
</feature>
<dbReference type="EMBL" id="JYFN01000001">
    <property type="protein sequence ID" value="KJE25490.1"/>
    <property type="molecule type" value="Genomic_DNA"/>
</dbReference>
<comment type="caution">
    <text evidence="11">The sequence shown here is derived from an EMBL/GenBank/DDBJ whole genome shotgun (WGS) entry which is preliminary data.</text>
</comment>
<evidence type="ECO:0000256" key="4">
    <source>
        <dbReference type="ARBA" id="ARBA00022960"/>
    </source>
</evidence>
<dbReference type="GO" id="GO:0015648">
    <property type="term" value="F:lipid-linked peptidoglycan transporter activity"/>
    <property type="evidence" value="ECO:0007669"/>
    <property type="project" value="TreeGrafter"/>
</dbReference>
<reference evidence="11 12" key="2">
    <citation type="journal article" date="2016" name="Genome Announc.">
        <title>Permanent Draft Genome Sequences for Two Variants of Frankia sp. Strain CpI1, the First Frankia Strain Isolated from Root Nodules of Comptonia peregrina.</title>
        <authorList>
            <person name="Oshone R."/>
            <person name="Hurst S.G.IV."/>
            <person name="Abebe-Akele F."/>
            <person name="Simpson S."/>
            <person name="Morris K."/>
            <person name="Thomas W.K."/>
            <person name="Tisa L.S."/>
        </authorList>
    </citation>
    <scope>NUCLEOTIDE SEQUENCE [LARGE SCALE GENOMIC DNA]</scope>
    <source>
        <strain evidence="12">CpI1-S</strain>
    </source>
</reference>
<keyword evidence="6 10" id="KW-0472">Membrane</keyword>
<feature type="transmembrane region" description="Helical" evidence="10">
    <location>
        <begin position="45"/>
        <end position="65"/>
    </location>
</feature>
<evidence type="ECO:0000256" key="6">
    <source>
        <dbReference type="ARBA" id="ARBA00023136"/>
    </source>
</evidence>
<feature type="transmembrane region" description="Helical" evidence="10">
    <location>
        <begin position="350"/>
        <end position="378"/>
    </location>
</feature>
<keyword evidence="4" id="KW-0133">Cell shape</keyword>
<dbReference type="GO" id="GO:0008955">
    <property type="term" value="F:peptidoglycan glycosyltransferase activity"/>
    <property type="evidence" value="ECO:0007669"/>
    <property type="project" value="UniProtKB-EC"/>
</dbReference>
<keyword evidence="3 10" id="KW-0812">Transmembrane</keyword>
<evidence type="ECO:0000256" key="9">
    <source>
        <dbReference type="SAM" id="MobiDB-lite"/>
    </source>
</evidence>
<dbReference type="PROSITE" id="PS00428">
    <property type="entry name" value="FTSW_RODA_SPOVE"/>
    <property type="match status" value="1"/>
</dbReference>
<feature type="region of interest" description="Disordered" evidence="9">
    <location>
        <begin position="1"/>
        <end position="20"/>
    </location>
</feature>
<evidence type="ECO:0000256" key="5">
    <source>
        <dbReference type="ARBA" id="ARBA00022989"/>
    </source>
</evidence>
<dbReference type="PATRIC" id="fig|1502723.3.peg.119"/>
<feature type="transmembrane region" description="Helical" evidence="10">
    <location>
        <begin position="179"/>
        <end position="199"/>
    </location>
</feature>
<evidence type="ECO:0000256" key="7">
    <source>
        <dbReference type="ARBA" id="ARBA00044770"/>
    </source>
</evidence>
<comment type="pathway">
    <text evidence="2">Cell wall biogenesis; peptidoglycan biosynthesis.</text>
</comment>
<dbReference type="InterPro" id="IPR018365">
    <property type="entry name" value="Cell_cycle_FtsW-rel_CS"/>
</dbReference>
<proteinExistence type="predicted"/>
<reference evidence="12" key="1">
    <citation type="submission" date="2015-02" db="EMBL/GenBank/DDBJ databases">
        <title>Draft Genome of Frankia sp. CpI1-S.</title>
        <authorList>
            <person name="Oshone R.T."/>
            <person name="Ngom M."/>
            <person name="Ghodhbane-Gtari F."/>
            <person name="Gtari M."/>
            <person name="Morris K."/>
            <person name="Thomas K."/>
            <person name="Sen A."/>
            <person name="Tisa L.S."/>
        </authorList>
    </citation>
    <scope>NUCLEOTIDE SEQUENCE [LARGE SCALE GENOMIC DNA]</scope>
    <source>
        <strain evidence="12">CpI1-S</strain>
    </source>
</reference>
<feature type="transmembrane region" description="Helical" evidence="10">
    <location>
        <begin position="112"/>
        <end position="131"/>
    </location>
</feature>
<dbReference type="GO" id="GO:0051301">
    <property type="term" value="P:cell division"/>
    <property type="evidence" value="ECO:0007669"/>
    <property type="project" value="InterPro"/>
</dbReference>
<dbReference type="Proteomes" id="UP000032545">
    <property type="component" value="Unassembled WGS sequence"/>
</dbReference>
<feature type="transmembrane region" description="Helical" evidence="10">
    <location>
        <begin position="228"/>
        <end position="248"/>
    </location>
</feature>
<dbReference type="NCBIfam" id="TIGR02210">
    <property type="entry name" value="rodA_shape"/>
    <property type="match status" value="1"/>
</dbReference>
<evidence type="ECO:0000256" key="3">
    <source>
        <dbReference type="ARBA" id="ARBA00022692"/>
    </source>
</evidence>
<dbReference type="AlphaFoldDB" id="A0A0D8BN10"/>
<evidence type="ECO:0000256" key="2">
    <source>
        <dbReference type="ARBA" id="ARBA00004752"/>
    </source>
</evidence>
<accession>A0A0D8BN10</accession>
<organism evidence="11 12">
    <name type="scientific">Frankia torreyi</name>
    <dbReference type="NCBI Taxonomy" id="1856"/>
    <lineage>
        <taxon>Bacteria</taxon>
        <taxon>Bacillati</taxon>
        <taxon>Actinomycetota</taxon>
        <taxon>Actinomycetes</taxon>
        <taxon>Frankiales</taxon>
        <taxon>Frankiaceae</taxon>
        <taxon>Frankia</taxon>
    </lineage>
</organism>
<dbReference type="GO" id="GO:0032153">
    <property type="term" value="C:cell division site"/>
    <property type="evidence" value="ECO:0007669"/>
    <property type="project" value="TreeGrafter"/>
</dbReference>
<dbReference type="GO" id="GO:0008360">
    <property type="term" value="P:regulation of cell shape"/>
    <property type="evidence" value="ECO:0007669"/>
    <property type="project" value="UniProtKB-KW"/>
</dbReference>
<evidence type="ECO:0000313" key="11">
    <source>
        <dbReference type="EMBL" id="KJE25490.1"/>
    </source>
</evidence>